<proteinExistence type="predicted"/>
<evidence type="ECO:0000256" key="1">
    <source>
        <dbReference type="SAM" id="Coils"/>
    </source>
</evidence>
<dbReference type="PANTHER" id="PTHR45615">
    <property type="entry name" value="MYOSIN HEAVY CHAIN, NON-MUSCLE"/>
    <property type="match status" value="1"/>
</dbReference>
<name>A0A0R1UE85_9LACO</name>
<dbReference type="Proteomes" id="UP000050816">
    <property type="component" value="Unassembled WGS sequence"/>
</dbReference>
<accession>A0A0R1UE85</accession>
<reference evidence="3 4" key="1">
    <citation type="journal article" date="2015" name="Genome Announc.">
        <title>Expanding the biotechnology potential of lactobacilli through comparative genomics of 213 strains and associated genera.</title>
        <authorList>
            <person name="Sun Z."/>
            <person name="Harris H.M."/>
            <person name="McCann A."/>
            <person name="Guo C."/>
            <person name="Argimon S."/>
            <person name="Zhang W."/>
            <person name="Yang X."/>
            <person name="Jeffery I.B."/>
            <person name="Cooney J.C."/>
            <person name="Kagawa T.F."/>
            <person name="Liu W."/>
            <person name="Song Y."/>
            <person name="Salvetti E."/>
            <person name="Wrobel A."/>
            <person name="Rasinkangas P."/>
            <person name="Parkhill J."/>
            <person name="Rea M.C."/>
            <person name="O'Sullivan O."/>
            <person name="Ritari J."/>
            <person name="Douillard F.P."/>
            <person name="Paul Ross R."/>
            <person name="Yang R."/>
            <person name="Briner A.E."/>
            <person name="Felis G.E."/>
            <person name="de Vos W.M."/>
            <person name="Barrangou R."/>
            <person name="Klaenhammer T.R."/>
            <person name="Caufield P.W."/>
            <person name="Cui Y."/>
            <person name="Zhang H."/>
            <person name="O'Toole P.W."/>
        </authorList>
    </citation>
    <scope>NUCLEOTIDE SEQUENCE [LARGE SCALE GENOMIC DNA]</scope>
    <source>
        <strain evidence="3 4">DSM 15946</strain>
    </source>
</reference>
<protein>
    <submittedName>
        <fullName evidence="3">Uncharacterized protein</fullName>
    </submittedName>
</protein>
<feature type="coiled-coil region" evidence="1">
    <location>
        <begin position="195"/>
        <end position="222"/>
    </location>
</feature>
<feature type="region of interest" description="Disordered" evidence="2">
    <location>
        <begin position="875"/>
        <end position="906"/>
    </location>
</feature>
<evidence type="ECO:0000256" key="2">
    <source>
        <dbReference type="SAM" id="MobiDB-lite"/>
    </source>
</evidence>
<sequence length="2021" mass="221857">MKKTIKYLDNDGNYQYATVKDAGDLDKLKTKAKEDLVSAINELATNGIAASDIDEINNKVDQIQQQANQNADALNMSDQERQEMQQQIAQMQAEVQAKVAELQKLAEEQNKKLQEASAELKKKADAIDVQKMQQDNAEALKNSAKALEDSLAATNEDLQKTADHLNEMEIQAGVVETSVKELQNGFESKVSSADFNEARTKLQEQETMVRQLNNELSTKASNNELDMVTQRVQKAESDIQQNAQGIKASVTKETMYKEMDDFTKYRENRLKYSRDFSNDWSLNGNDIIDDDHLFDTQHDVKSVSIRNGAYLTQTTDLDTDDMSKTFTLAMWVEKGKKPRAWYGSAELTNMKVKEDKGEYQRVYWTFVPTIVKQDIRITGDTSTQGNLIISEPKLEQSDRPSAWSTNTGDQYATTEKLAHDLKLTADKLESTITKQSEFSDRQQQDESRITQTEHGVEVANQTIVAKTDGLRQEFDGKISATSKSLTSEYQSFTNQAIGQMADGGSNLILNSSFGNLKNSYDKWTNVSPKVRIVEDDNGLKWAKMEQSGLTADSPIGLTSNLFRVKKGIVTVALDIRTDNAGAIDNDNIVILESYNADQKRVFTQEVGFSDFKITRETLFDHGPHRVTYKYNQTRDDTQYMAVHIVLPKNGVLYVTNVLARTVANGEDSGEYAPNAADLHEQVVQQRTRIEQNDHAIALKADQTKVTQDIDAAKSSLSGAISRVEQRAANLEVKADGITSSVSTLSKTIDGISVGGTNLLQNSVGPFQPHTDRPIDNYDEYHDSVVELVNGEQYTISGQTNGVFSQEHNPSQESDKCVLWLVDNAGINQIISDENTAKGTTFTWEHPTKKYVLRVNTYHPGSTNQIRAWKIKIEKGNKPTDWSPAPEDTDSSISSLQSRASKLEQTDSEIKASVTSVTNDLKNGRGTIKEGILSMTDDHFSTKFSSIDNKIDGISVGGTNYMSHNLISAVNSTLVSYDGNTDVYTVTIPSGAGGAWGGGIGFNKSKMEVPWGQAYTDSIEVYVTNPGLTWSYDINNHGVVADSNLDGNDNDERSLSTQSPSTTTAIPTNQWVKVSFTAWNKAEKNKNHTALWDESTMGIVNNTGQSITVKFRHPQQELGTIATDWSPTISELSDGGSNIALQLMENTGNLESFIVDDTANKQPNGWKWGTILIPDGLKIGDTITVSAETKFLTGNDPSGVQVVLYDEKITKQAANQQFLRPGRRDSVTLTVTQDSSTLGGIQPNKVLIYSGAASNTQGKKIQVDQLQIERGSIAHNYVPATVRKTDFDVSIDGIRTNVTNLQNNTLQYSSMEQTADGFKFTVGSGSNQKTIDLNNHDNILVGTSPNWRRIPLHSSTNPWWHTSTANTAHPSMIQFGEGTTFVYSIDVKNTSNRTVVPELIWLDSNGGRIANSGRWGTEVAPGETKTAICHPVAKPKGALSMEVNIINTDGLATGDQEIQLRNEKLEVGDNPTPWCASSQDRSGNLFTGSSTFEGFDFNSSNVSQSDNWKDANGNIALKQNSAWNGNTQVRWLPNGTYTFSGLVYIEGNDPVYIYTNLARDKDSNAAIIFQQSAAVPNVQNRWQKFVFPFEVSEPGNVYPRVESSSNNTKIHIGSYKLEKGLHNDAEWSDNPKTIEGKTTNLQKGLSAAQATIEQNSNSIALKVDTGKVINSINASTEGVKIDATKIQINGNTSISGTLNVPTVILKGKSGQIDLTGSNITISNSDKTQSLIIDSSSITIGSGSLRLKAMSYGMSFWGNSANYSNGVAYGVIEQTHFRTKTDYNGLSIGASPTKNNTGDNYDGGNYIAIGYSSPTGEDFIQPQLLVNWRDVNINGDVYKKGIHLADHIYPDPYSSIYGWQSESGVPVTRGITILGKKLPGSVDPNNYYTAIEAVDSTGKPQGNGIQFNPSGVTPYGRIITNDFYFHPSGAGTKDGTKTWTGLAIGWLHVNNWDNDGKAPCIIRVDLINGGKDMQVANGGFVFHPQGNVSAFWGKHFINFGQDMNNIGTSNNNPDNTGGVHFIV</sequence>
<dbReference type="RefSeq" id="WP_056954132.1">
    <property type="nucleotide sequence ID" value="NZ_AZFK01000018.1"/>
</dbReference>
<dbReference type="EMBL" id="AZFK01000018">
    <property type="protein sequence ID" value="KRL91693.1"/>
    <property type="molecule type" value="Genomic_DNA"/>
</dbReference>
<organism evidence="3 4">
    <name type="scientific">Limosilactobacillus ingluviei DSM 15946</name>
    <dbReference type="NCBI Taxonomy" id="1423760"/>
    <lineage>
        <taxon>Bacteria</taxon>
        <taxon>Bacillati</taxon>
        <taxon>Bacillota</taxon>
        <taxon>Bacilli</taxon>
        <taxon>Lactobacillales</taxon>
        <taxon>Lactobacillaceae</taxon>
        <taxon>Limosilactobacillus</taxon>
    </lineage>
</organism>
<feature type="coiled-coil region" evidence="1">
    <location>
        <begin position="53"/>
        <end position="171"/>
    </location>
</feature>
<feature type="compositionally biased region" description="Polar residues" evidence="2">
    <location>
        <begin position="890"/>
        <end position="899"/>
    </location>
</feature>
<comment type="caution">
    <text evidence="3">The sequence shown here is derived from an EMBL/GenBank/DDBJ whole genome shotgun (WGS) entry which is preliminary data.</text>
</comment>
<gene>
    <name evidence="3" type="ORF">FC43_GL001115</name>
</gene>
<dbReference type="PANTHER" id="PTHR45615:SF80">
    <property type="entry name" value="GRIP DOMAIN-CONTAINING PROTEIN"/>
    <property type="match status" value="1"/>
</dbReference>
<feature type="region of interest" description="Disordered" evidence="2">
    <location>
        <begin position="1042"/>
        <end position="1063"/>
    </location>
</feature>
<feature type="region of interest" description="Disordered" evidence="2">
    <location>
        <begin position="434"/>
        <end position="454"/>
    </location>
</feature>
<feature type="compositionally biased region" description="Basic and acidic residues" evidence="2">
    <location>
        <begin position="437"/>
        <end position="448"/>
    </location>
</feature>
<keyword evidence="1" id="KW-0175">Coiled coil</keyword>
<evidence type="ECO:0000313" key="3">
    <source>
        <dbReference type="EMBL" id="KRL91693.1"/>
    </source>
</evidence>
<evidence type="ECO:0000313" key="4">
    <source>
        <dbReference type="Proteomes" id="UP000050816"/>
    </source>
</evidence>
<dbReference type="PATRIC" id="fig|1423760.3.peg.1180"/>
<feature type="compositionally biased region" description="Polar residues" evidence="2">
    <location>
        <begin position="1054"/>
        <end position="1063"/>
    </location>
</feature>